<evidence type="ECO:0000256" key="9">
    <source>
        <dbReference type="ARBA" id="ARBA00023065"/>
    </source>
</evidence>
<evidence type="ECO:0000256" key="4">
    <source>
        <dbReference type="ARBA" id="ARBA00022452"/>
    </source>
</evidence>
<evidence type="ECO:0000259" key="18">
    <source>
        <dbReference type="Pfam" id="PF07715"/>
    </source>
</evidence>
<proteinExistence type="inferred from homology"/>
<evidence type="ECO:0000313" key="19">
    <source>
        <dbReference type="EMBL" id="MBB3936025.1"/>
    </source>
</evidence>
<dbReference type="GO" id="GO:0038023">
    <property type="term" value="F:signaling receptor activity"/>
    <property type="evidence" value="ECO:0007669"/>
    <property type="project" value="InterPro"/>
</dbReference>
<keyword evidence="12 19" id="KW-0675">Receptor</keyword>
<evidence type="ECO:0000256" key="15">
    <source>
        <dbReference type="RuleBase" id="RU003357"/>
    </source>
</evidence>
<evidence type="ECO:0000256" key="3">
    <source>
        <dbReference type="ARBA" id="ARBA00022448"/>
    </source>
</evidence>
<feature type="chain" id="PRO_5030613644" evidence="16">
    <location>
        <begin position="33"/>
        <end position="727"/>
    </location>
</feature>
<evidence type="ECO:0000256" key="5">
    <source>
        <dbReference type="ARBA" id="ARBA00022496"/>
    </source>
</evidence>
<accession>A0A7W6BWM8</accession>
<dbReference type="Gene3D" id="2.40.170.20">
    <property type="entry name" value="TonB-dependent receptor, beta-barrel domain"/>
    <property type="match status" value="1"/>
</dbReference>
<name>A0A7W6BWM8_9HYPH</name>
<dbReference type="GO" id="GO:0009279">
    <property type="term" value="C:cell outer membrane"/>
    <property type="evidence" value="ECO:0007669"/>
    <property type="project" value="UniProtKB-SubCell"/>
</dbReference>
<dbReference type="GO" id="GO:0015891">
    <property type="term" value="P:siderophore transport"/>
    <property type="evidence" value="ECO:0007669"/>
    <property type="project" value="InterPro"/>
</dbReference>
<gene>
    <name evidence="19" type="ORF">GGR05_002175</name>
</gene>
<dbReference type="InterPro" id="IPR000531">
    <property type="entry name" value="Beta-barrel_TonB"/>
</dbReference>
<keyword evidence="3 14" id="KW-0813">Transport</keyword>
<dbReference type="PANTHER" id="PTHR32552">
    <property type="entry name" value="FERRICHROME IRON RECEPTOR-RELATED"/>
    <property type="match status" value="1"/>
</dbReference>
<dbReference type="CDD" id="cd01347">
    <property type="entry name" value="ligand_gated_channel"/>
    <property type="match status" value="1"/>
</dbReference>
<evidence type="ECO:0000256" key="7">
    <source>
        <dbReference type="ARBA" id="ARBA00022729"/>
    </source>
</evidence>
<dbReference type="SUPFAM" id="SSF56935">
    <property type="entry name" value="Porins"/>
    <property type="match status" value="1"/>
</dbReference>
<keyword evidence="9" id="KW-0406">Ion transport</keyword>
<dbReference type="AlphaFoldDB" id="A0A7W6BWM8"/>
<dbReference type="InterPro" id="IPR037066">
    <property type="entry name" value="Plug_dom_sf"/>
</dbReference>
<dbReference type="PROSITE" id="PS52016">
    <property type="entry name" value="TONB_DEPENDENT_REC_3"/>
    <property type="match status" value="1"/>
</dbReference>
<keyword evidence="6 14" id="KW-0812">Transmembrane</keyword>
<dbReference type="InterPro" id="IPR039426">
    <property type="entry name" value="TonB-dep_rcpt-like"/>
</dbReference>
<evidence type="ECO:0000259" key="17">
    <source>
        <dbReference type="Pfam" id="PF00593"/>
    </source>
</evidence>
<feature type="domain" description="TonB-dependent receptor plug" evidence="18">
    <location>
        <begin position="91"/>
        <end position="193"/>
    </location>
</feature>
<evidence type="ECO:0000256" key="11">
    <source>
        <dbReference type="ARBA" id="ARBA00023136"/>
    </source>
</evidence>
<keyword evidence="4 14" id="KW-1134">Transmembrane beta strand</keyword>
<evidence type="ECO:0000256" key="13">
    <source>
        <dbReference type="ARBA" id="ARBA00023237"/>
    </source>
</evidence>
<reference evidence="19 20" key="1">
    <citation type="submission" date="2020-08" db="EMBL/GenBank/DDBJ databases">
        <title>Genomic Encyclopedia of Type Strains, Phase IV (KMG-IV): sequencing the most valuable type-strain genomes for metagenomic binning, comparative biology and taxonomic classification.</title>
        <authorList>
            <person name="Goeker M."/>
        </authorList>
    </citation>
    <scope>NUCLEOTIDE SEQUENCE [LARGE SCALE GENOMIC DNA]</scope>
    <source>
        <strain evidence="19 20">DSM 25024</strain>
    </source>
</reference>
<protein>
    <submittedName>
        <fullName evidence="19">Iron complex outermembrane receptor protein</fullName>
    </submittedName>
</protein>
<evidence type="ECO:0000256" key="1">
    <source>
        <dbReference type="ARBA" id="ARBA00004571"/>
    </source>
</evidence>
<evidence type="ECO:0000256" key="16">
    <source>
        <dbReference type="SAM" id="SignalP"/>
    </source>
</evidence>
<keyword evidence="11 14" id="KW-0472">Membrane</keyword>
<dbReference type="NCBIfam" id="TIGR01783">
    <property type="entry name" value="TonB-siderophor"/>
    <property type="match status" value="1"/>
</dbReference>
<keyword evidence="13 14" id="KW-0998">Cell outer membrane</keyword>
<dbReference type="Proteomes" id="UP000531216">
    <property type="component" value="Unassembled WGS sequence"/>
</dbReference>
<comment type="similarity">
    <text evidence="2 14 15">Belongs to the TonB-dependent receptor family.</text>
</comment>
<keyword evidence="8" id="KW-0408">Iron</keyword>
<evidence type="ECO:0000256" key="8">
    <source>
        <dbReference type="ARBA" id="ARBA00023004"/>
    </source>
</evidence>
<dbReference type="OrthoDB" id="9760333at2"/>
<dbReference type="Pfam" id="PF00593">
    <property type="entry name" value="TonB_dep_Rec_b-barrel"/>
    <property type="match status" value="1"/>
</dbReference>
<dbReference type="RefSeq" id="WP_090963506.1">
    <property type="nucleotide sequence ID" value="NZ_FOOA01000009.1"/>
</dbReference>
<dbReference type="InterPro" id="IPR012910">
    <property type="entry name" value="Plug_dom"/>
</dbReference>
<evidence type="ECO:0000256" key="14">
    <source>
        <dbReference type="PROSITE-ProRule" id="PRU01360"/>
    </source>
</evidence>
<dbReference type="Pfam" id="PF07715">
    <property type="entry name" value="Plug"/>
    <property type="match status" value="1"/>
</dbReference>
<comment type="subcellular location">
    <subcellularLocation>
        <location evidence="1 14">Cell outer membrane</location>
        <topology evidence="1 14">Multi-pass membrane protein</topology>
    </subcellularLocation>
</comment>
<keyword evidence="5" id="KW-0410">Iron transport</keyword>
<dbReference type="PANTHER" id="PTHR32552:SF68">
    <property type="entry name" value="FERRICHROME OUTER MEMBRANE TRANSPORTER_PHAGE RECEPTOR"/>
    <property type="match status" value="1"/>
</dbReference>
<evidence type="ECO:0000313" key="20">
    <source>
        <dbReference type="Proteomes" id="UP000531216"/>
    </source>
</evidence>
<organism evidence="19 20">
    <name type="scientific">Aureimonas phyllosphaerae</name>
    <dbReference type="NCBI Taxonomy" id="1166078"/>
    <lineage>
        <taxon>Bacteria</taxon>
        <taxon>Pseudomonadati</taxon>
        <taxon>Pseudomonadota</taxon>
        <taxon>Alphaproteobacteria</taxon>
        <taxon>Hyphomicrobiales</taxon>
        <taxon>Aurantimonadaceae</taxon>
        <taxon>Aureimonas</taxon>
    </lineage>
</organism>
<evidence type="ECO:0000256" key="2">
    <source>
        <dbReference type="ARBA" id="ARBA00009810"/>
    </source>
</evidence>
<dbReference type="GO" id="GO:0015344">
    <property type="term" value="F:siderophore uptake transmembrane transporter activity"/>
    <property type="evidence" value="ECO:0007669"/>
    <property type="project" value="TreeGrafter"/>
</dbReference>
<dbReference type="InterPro" id="IPR010105">
    <property type="entry name" value="TonB_sidphr_rcpt"/>
</dbReference>
<evidence type="ECO:0000256" key="12">
    <source>
        <dbReference type="ARBA" id="ARBA00023170"/>
    </source>
</evidence>
<feature type="signal peptide" evidence="16">
    <location>
        <begin position="1"/>
        <end position="32"/>
    </location>
</feature>
<dbReference type="InterPro" id="IPR036942">
    <property type="entry name" value="Beta-barrel_TonB_sf"/>
</dbReference>
<keyword evidence="7 16" id="KW-0732">Signal</keyword>
<keyword evidence="10 15" id="KW-0798">TonB box</keyword>
<dbReference type="Gene3D" id="2.170.130.10">
    <property type="entry name" value="TonB-dependent receptor, plug domain"/>
    <property type="match status" value="1"/>
</dbReference>
<evidence type="ECO:0000256" key="6">
    <source>
        <dbReference type="ARBA" id="ARBA00022692"/>
    </source>
</evidence>
<evidence type="ECO:0000256" key="10">
    <source>
        <dbReference type="ARBA" id="ARBA00023077"/>
    </source>
</evidence>
<sequence length="727" mass="77484">MARSIPNRSRRIRPLLLASTGLVALLCATAQAQEIVLDTVTIESGGEGARSDGSLSAAGGGVAGASADGFRTDGYVTETTRSATKTDTPLVRVPQAVSVVTEEQLDDRNPQTLSDAVGYTPGVRIGAYGLDPRFDAFFIRGLPATYTGIFRDGLREFNIGFSTFDIEPYGLEGLSILKGPAAGLYGSSNAGGIVDLRSKRPTRAAAREVEAQVGSNSRVQLNMDASGPLGSSETAFYRVTGVARDAESDYPFASDDRLTVAPAFTWTPDADTSLTIFGELQRSRSGGTFAYVNDGTRVTDVAAGDPSFNDLDQTQGRLGFELERRLDETFTFRQKARVQSLDVYGEYAYAIGGPQNGIVNRGAGNVDQTLKGVVSDTQLEARFDTGPLGHTLLGGVDASYAEYTNLEGYGAAPSLLFAAPRYDTAIATPAYSVAASQDQSQVGLYLQDEIVYDRFTLTLGGRHDWVWTDTASGTPGALAAQPEQKDSEFSGRVGLSYLFDSGVAPYVSYATAFAPNIGTNTAGEAFVPTTAEQWEAGVKYQIPGWNTLLTAAVFDITQENGVFFDVNPLTGTNEQVQRGELRSRGVELEATASLMAGLNATLAYAYTDLEIVEGTAATTGNTLSSTPRHTVSLWADYTMQSGAAEGLGVGAGLRYLSSSFGDDENTFRNDARVFIDAAAHYDVPAVEGLRIQVNATNLFGEDAQICSSGFCYKEPERNVIGSVRYRF</sequence>
<feature type="domain" description="TonB-dependent receptor-like beta-barrel" evidence="17">
    <location>
        <begin position="266"/>
        <end position="698"/>
    </location>
</feature>
<comment type="caution">
    <text evidence="19">The sequence shown here is derived from an EMBL/GenBank/DDBJ whole genome shotgun (WGS) entry which is preliminary data.</text>
</comment>
<dbReference type="EMBL" id="JACIDO010000004">
    <property type="protein sequence ID" value="MBB3936025.1"/>
    <property type="molecule type" value="Genomic_DNA"/>
</dbReference>
<keyword evidence="20" id="KW-1185">Reference proteome</keyword>